<accession>A0ABW3M2Z5</accession>
<evidence type="ECO:0008006" key="4">
    <source>
        <dbReference type="Google" id="ProtNLM"/>
    </source>
</evidence>
<feature type="compositionally biased region" description="Basic and acidic residues" evidence="1">
    <location>
        <begin position="294"/>
        <end position="310"/>
    </location>
</feature>
<keyword evidence="3" id="KW-1185">Reference proteome</keyword>
<proteinExistence type="predicted"/>
<evidence type="ECO:0000256" key="1">
    <source>
        <dbReference type="SAM" id="MobiDB-lite"/>
    </source>
</evidence>
<sequence>MGKFWKDDQVLYDIAVQLGANFAGLAIKGGGLEWSPEVVNAMRGQLLGNAADFLSLDPQKIIDEWERMQKAAKDVGVDMSDAVTVELGATKDHLQGWYGQGADAFRAQVDAMRSFTGQQFDFTTRAIQALAAMLKIAVQSREDFVALAQATIDKITKAFAAADDDEPVTNFLIKMGNGVAKAVLGVISDPEKAVFAIAENVLDISVEGVTYSVNGVKVADVVNSYVGQRDKLLAGYENELKMVADRLHSDQEQALTPSKLLTPLPLSLSVNSPDFRYDNFMSKDMDPGQFSPKVETERQKYAADKQDKPAGSDSPIQQRLAGK</sequence>
<dbReference type="Proteomes" id="UP001597045">
    <property type="component" value="Unassembled WGS sequence"/>
</dbReference>
<reference evidence="3" key="1">
    <citation type="journal article" date="2019" name="Int. J. Syst. Evol. Microbiol.">
        <title>The Global Catalogue of Microorganisms (GCM) 10K type strain sequencing project: providing services to taxonomists for standard genome sequencing and annotation.</title>
        <authorList>
            <consortium name="The Broad Institute Genomics Platform"/>
            <consortium name="The Broad Institute Genome Sequencing Center for Infectious Disease"/>
            <person name="Wu L."/>
            <person name="Ma J."/>
        </authorList>
    </citation>
    <scope>NUCLEOTIDE SEQUENCE [LARGE SCALE GENOMIC DNA]</scope>
    <source>
        <strain evidence="3">JCM 31486</strain>
    </source>
</reference>
<evidence type="ECO:0000313" key="2">
    <source>
        <dbReference type="EMBL" id="MFD1044257.1"/>
    </source>
</evidence>
<dbReference type="EMBL" id="JBHTIS010000020">
    <property type="protein sequence ID" value="MFD1044257.1"/>
    <property type="molecule type" value="Genomic_DNA"/>
</dbReference>
<protein>
    <recommendedName>
        <fullName evidence="4">WXG100 family type VII secretion target</fullName>
    </recommendedName>
</protein>
<organism evidence="2 3">
    <name type="scientific">Kibdelosporangium lantanae</name>
    <dbReference type="NCBI Taxonomy" id="1497396"/>
    <lineage>
        <taxon>Bacteria</taxon>
        <taxon>Bacillati</taxon>
        <taxon>Actinomycetota</taxon>
        <taxon>Actinomycetes</taxon>
        <taxon>Pseudonocardiales</taxon>
        <taxon>Pseudonocardiaceae</taxon>
        <taxon>Kibdelosporangium</taxon>
    </lineage>
</organism>
<feature type="region of interest" description="Disordered" evidence="1">
    <location>
        <begin position="282"/>
        <end position="323"/>
    </location>
</feature>
<evidence type="ECO:0000313" key="3">
    <source>
        <dbReference type="Proteomes" id="UP001597045"/>
    </source>
</evidence>
<comment type="caution">
    <text evidence="2">The sequence shown here is derived from an EMBL/GenBank/DDBJ whole genome shotgun (WGS) entry which is preliminary data.</text>
</comment>
<gene>
    <name evidence="2" type="ORF">ACFQ1S_00925</name>
</gene>
<name>A0ABW3M2Z5_9PSEU</name>